<organism evidence="11 12">
    <name type="scientific">Meloidogyne enterolobii</name>
    <name type="common">Root-knot nematode worm</name>
    <name type="synonym">Meloidogyne mayaguensis</name>
    <dbReference type="NCBI Taxonomy" id="390850"/>
    <lineage>
        <taxon>Eukaryota</taxon>
        <taxon>Metazoa</taxon>
        <taxon>Ecdysozoa</taxon>
        <taxon>Nematoda</taxon>
        <taxon>Chromadorea</taxon>
        <taxon>Rhabditida</taxon>
        <taxon>Tylenchina</taxon>
        <taxon>Tylenchomorpha</taxon>
        <taxon>Tylenchoidea</taxon>
        <taxon>Meloidogynidae</taxon>
        <taxon>Meloidogyninae</taxon>
        <taxon>Meloidogyne</taxon>
    </lineage>
</organism>
<dbReference type="PANTHER" id="PTHR11214:SF3">
    <property type="entry name" value="BETA-1,3-GALACTOSYLTRANSFERASE 6"/>
    <property type="match status" value="1"/>
</dbReference>
<dbReference type="GO" id="GO:0000139">
    <property type="term" value="C:Golgi membrane"/>
    <property type="evidence" value="ECO:0007669"/>
    <property type="project" value="UniProtKB-SubCell"/>
</dbReference>
<comment type="subcellular location">
    <subcellularLocation>
        <location evidence="1 10">Golgi apparatus membrane</location>
        <topology evidence="1 10">Single-pass type II membrane protein</topology>
    </subcellularLocation>
</comment>
<keyword evidence="8 10" id="KW-0333">Golgi apparatus</keyword>
<evidence type="ECO:0000256" key="7">
    <source>
        <dbReference type="ARBA" id="ARBA00022989"/>
    </source>
</evidence>
<evidence type="ECO:0000256" key="4">
    <source>
        <dbReference type="ARBA" id="ARBA00022679"/>
    </source>
</evidence>
<dbReference type="AlphaFoldDB" id="A0A6V7TMW8"/>
<evidence type="ECO:0000313" key="11">
    <source>
        <dbReference type="EMBL" id="CAD2128476.1"/>
    </source>
</evidence>
<dbReference type="OrthoDB" id="6381420at2759"/>
<accession>A0A6V7TMW8</accession>
<feature type="transmembrane region" description="Helical" evidence="10">
    <location>
        <begin position="33"/>
        <end position="52"/>
    </location>
</feature>
<gene>
    <name evidence="11" type="ORF">MENT_LOCUS2249</name>
</gene>
<reference evidence="11 12" key="1">
    <citation type="submission" date="2020-08" db="EMBL/GenBank/DDBJ databases">
        <authorList>
            <person name="Koutsovoulos G."/>
            <person name="Danchin GJ E."/>
        </authorList>
    </citation>
    <scope>NUCLEOTIDE SEQUENCE [LARGE SCALE GENOMIC DNA]</scope>
</reference>
<evidence type="ECO:0000313" key="12">
    <source>
        <dbReference type="Proteomes" id="UP000580250"/>
    </source>
</evidence>
<comment type="caution">
    <text evidence="11">The sequence shown here is derived from an EMBL/GenBank/DDBJ whole genome shotgun (WGS) entry which is preliminary data.</text>
</comment>
<dbReference type="GO" id="GO:0006493">
    <property type="term" value="P:protein O-linked glycosylation"/>
    <property type="evidence" value="ECO:0007669"/>
    <property type="project" value="TreeGrafter"/>
</dbReference>
<dbReference type="EMBL" id="CAJEWN010000007">
    <property type="protein sequence ID" value="CAD2128476.1"/>
    <property type="molecule type" value="Genomic_DNA"/>
</dbReference>
<evidence type="ECO:0000256" key="6">
    <source>
        <dbReference type="ARBA" id="ARBA00022968"/>
    </source>
</evidence>
<evidence type="ECO:0000256" key="5">
    <source>
        <dbReference type="ARBA" id="ARBA00022692"/>
    </source>
</evidence>
<keyword evidence="7 10" id="KW-1133">Transmembrane helix</keyword>
<dbReference type="Proteomes" id="UP000580250">
    <property type="component" value="Unassembled WGS sequence"/>
</dbReference>
<proteinExistence type="inferred from homology"/>
<name>A0A6V7TMW8_MELEN</name>
<evidence type="ECO:0000256" key="3">
    <source>
        <dbReference type="ARBA" id="ARBA00022676"/>
    </source>
</evidence>
<sequence length="328" mass="38678">MESNSLLITRSSTCISRKWVAFKRKFSWNLLSWIFRILLLATLCFGSIWLFIKFKHVLPNLTNLPNIVINKSQEIFVDFTLAFYNTRKHYKMEEPKIDACKGKKIKLLVLVMSRRELLQRRMGIRYSYAKDAGKNMLVRFVVGGPVKDEEHGEKLDKMLTREEEQYGDLVRYFNLSEGYEYLQFKTGAAFQWQQKFCPNAEFVLKIDDDSIIDLNRLEFWIEKKFKKQLKEAKTELGVFGYSIINTQPVRDEKDKWFLSKKVYPQKDFPHYMHGSGYIVTGKAITALMQHTLEVHAVPLEDLLWSGILAERENVVRFEGEMIIFLREL</sequence>
<dbReference type="PANTHER" id="PTHR11214">
    <property type="entry name" value="BETA-1,3-N-ACETYLGLUCOSAMINYLTRANSFERASE"/>
    <property type="match status" value="1"/>
</dbReference>
<evidence type="ECO:0000256" key="10">
    <source>
        <dbReference type="RuleBase" id="RU363063"/>
    </source>
</evidence>
<evidence type="ECO:0000256" key="8">
    <source>
        <dbReference type="ARBA" id="ARBA00023034"/>
    </source>
</evidence>
<evidence type="ECO:0000256" key="9">
    <source>
        <dbReference type="ARBA" id="ARBA00023136"/>
    </source>
</evidence>
<keyword evidence="3 10" id="KW-0328">Glycosyltransferase</keyword>
<keyword evidence="6 10" id="KW-0735">Signal-anchor</keyword>
<keyword evidence="9 10" id="KW-0472">Membrane</keyword>
<dbReference type="InterPro" id="IPR002659">
    <property type="entry name" value="Glyco_trans_31"/>
</dbReference>
<dbReference type="EC" id="2.4.1.-" evidence="10"/>
<dbReference type="GO" id="GO:0016758">
    <property type="term" value="F:hexosyltransferase activity"/>
    <property type="evidence" value="ECO:0007669"/>
    <property type="project" value="InterPro"/>
</dbReference>
<evidence type="ECO:0000256" key="1">
    <source>
        <dbReference type="ARBA" id="ARBA00004323"/>
    </source>
</evidence>
<dbReference type="Gene3D" id="3.90.550.50">
    <property type="match status" value="1"/>
</dbReference>
<dbReference type="Pfam" id="PF01762">
    <property type="entry name" value="Galactosyl_T"/>
    <property type="match status" value="1"/>
</dbReference>
<keyword evidence="4" id="KW-0808">Transferase</keyword>
<keyword evidence="5 10" id="KW-0812">Transmembrane</keyword>
<protein>
    <recommendedName>
        <fullName evidence="10">Hexosyltransferase</fullName>
        <ecNumber evidence="10">2.4.1.-</ecNumber>
    </recommendedName>
</protein>
<comment type="similarity">
    <text evidence="2 10">Belongs to the glycosyltransferase 31 family.</text>
</comment>
<evidence type="ECO:0000256" key="2">
    <source>
        <dbReference type="ARBA" id="ARBA00008661"/>
    </source>
</evidence>